<sequence length="184" mass="20813">MRSNKDRLYIALYARGGTPTMPGLEDKYHWALIVGPKRESNVSRGHRFHAMEKLSSVGSLPKAQSVWQYESLEIPMAPKSMLLVRIVVGKVKNMSRLRAILDATPVRPEVRGWNCVEWVREALQAAIRDGRALGASAGDWKSVRDTTMRFVERKKAAHRFDGSRSYDSTKAATWDMLTKTELVP</sequence>
<name>A0AAW0R6V1_9PEZI</name>
<evidence type="ECO:0000313" key="1">
    <source>
        <dbReference type="EMBL" id="KAK8129498.1"/>
    </source>
</evidence>
<accession>A0AAW0R6V1</accession>
<proteinExistence type="predicted"/>
<comment type="caution">
    <text evidence="1">The sequence shown here is derived from an EMBL/GenBank/DDBJ whole genome shotgun (WGS) entry which is preliminary data.</text>
</comment>
<keyword evidence="2" id="KW-1185">Reference proteome</keyword>
<reference evidence="1 2" key="1">
    <citation type="submission" date="2023-01" db="EMBL/GenBank/DDBJ databases">
        <title>Analysis of 21 Apiospora genomes using comparative genomics revels a genus with tremendous synthesis potential of carbohydrate active enzymes and secondary metabolites.</title>
        <authorList>
            <person name="Sorensen T."/>
        </authorList>
    </citation>
    <scope>NUCLEOTIDE SEQUENCE [LARGE SCALE GENOMIC DNA]</scope>
    <source>
        <strain evidence="1 2">CBS 117206</strain>
    </source>
</reference>
<dbReference type="EMBL" id="JAQQWP010000002">
    <property type="protein sequence ID" value="KAK8129498.1"/>
    <property type="molecule type" value="Genomic_DNA"/>
</dbReference>
<evidence type="ECO:0000313" key="2">
    <source>
        <dbReference type="Proteomes" id="UP001392437"/>
    </source>
</evidence>
<protein>
    <submittedName>
        <fullName evidence="1">Uncharacterized protein</fullName>
    </submittedName>
</protein>
<gene>
    <name evidence="1" type="ORF">PG999_001878</name>
</gene>
<dbReference type="Pfam" id="PF21858">
    <property type="entry name" value="DUF6914"/>
    <property type="match status" value="1"/>
</dbReference>
<dbReference type="Proteomes" id="UP001392437">
    <property type="component" value="Unassembled WGS sequence"/>
</dbReference>
<dbReference type="InterPro" id="IPR054208">
    <property type="entry name" value="DUF6914"/>
</dbReference>
<dbReference type="AlphaFoldDB" id="A0AAW0R6V1"/>
<organism evidence="1 2">
    <name type="scientific">Apiospora kogelbergensis</name>
    <dbReference type="NCBI Taxonomy" id="1337665"/>
    <lineage>
        <taxon>Eukaryota</taxon>
        <taxon>Fungi</taxon>
        <taxon>Dikarya</taxon>
        <taxon>Ascomycota</taxon>
        <taxon>Pezizomycotina</taxon>
        <taxon>Sordariomycetes</taxon>
        <taxon>Xylariomycetidae</taxon>
        <taxon>Amphisphaeriales</taxon>
        <taxon>Apiosporaceae</taxon>
        <taxon>Apiospora</taxon>
    </lineage>
</organism>